<proteinExistence type="predicted"/>
<dbReference type="RefSeq" id="WP_286285829.1">
    <property type="nucleotide sequence ID" value="NZ_JASXSZ010000001.1"/>
</dbReference>
<reference evidence="2 3" key="1">
    <citation type="submission" date="2023-06" db="EMBL/GenBank/DDBJ databases">
        <title>Microbacterium sp. nov., isolated from a waste landfill.</title>
        <authorList>
            <person name="Wen W."/>
        </authorList>
    </citation>
    <scope>NUCLEOTIDE SEQUENCE [LARGE SCALE GENOMIC DNA]</scope>
    <source>
        <strain evidence="2 3">ASV49</strain>
    </source>
</reference>
<comment type="caution">
    <text evidence="2">The sequence shown here is derived from an EMBL/GenBank/DDBJ whole genome shotgun (WGS) entry which is preliminary data.</text>
</comment>
<feature type="compositionally biased region" description="Low complexity" evidence="1">
    <location>
        <begin position="81"/>
        <end position="97"/>
    </location>
</feature>
<evidence type="ECO:0000313" key="2">
    <source>
        <dbReference type="EMBL" id="MDL9977920.1"/>
    </source>
</evidence>
<dbReference type="EMBL" id="JASXSZ010000001">
    <property type="protein sequence ID" value="MDL9977920.1"/>
    <property type="molecule type" value="Genomic_DNA"/>
</dbReference>
<dbReference type="Proteomes" id="UP001235064">
    <property type="component" value="Unassembled WGS sequence"/>
</dbReference>
<gene>
    <name evidence="2" type="ORF">QSV35_01115</name>
</gene>
<evidence type="ECO:0000313" key="3">
    <source>
        <dbReference type="Proteomes" id="UP001235064"/>
    </source>
</evidence>
<name>A0ABT7MTZ6_9MICO</name>
<sequence length="137" mass="14842">MRVTSSADWRGNLEFDTPVLVADILPGEPARCSLCVYGTDPWPRTELWAVKLHHPKHHDGDVRFYCAEHVPAAKAAPEPIAQPAKRSSPRSSAVRAPRTPRPTPAAERPRAVCPNCFIEVPPTGICGMCGETVPLAG</sequence>
<keyword evidence="3" id="KW-1185">Reference proteome</keyword>
<accession>A0ABT7MTZ6</accession>
<organism evidence="2 3">
    <name type="scientific">Microbacterium candidum</name>
    <dbReference type="NCBI Taxonomy" id="3041922"/>
    <lineage>
        <taxon>Bacteria</taxon>
        <taxon>Bacillati</taxon>
        <taxon>Actinomycetota</taxon>
        <taxon>Actinomycetes</taxon>
        <taxon>Micrococcales</taxon>
        <taxon>Microbacteriaceae</taxon>
        <taxon>Microbacterium</taxon>
    </lineage>
</organism>
<protein>
    <submittedName>
        <fullName evidence="2">Glucose-6-phosphate dehydrogenase</fullName>
    </submittedName>
</protein>
<feature type="region of interest" description="Disordered" evidence="1">
    <location>
        <begin position="76"/>
        <end position="108"/>
    </location>
</feature>
<evidence type="ECO:0000256" key="1">
    <source>
        <dbReference type="SAM" id="MobiDB-lite"/>
    </source>
</evidence>